<dbReference type="AlphaFoldDB" id="A0A0Z8EUI4"/>
<evidence type="ECO:0000313" key="3">
    <source>
        <dbReference type="EMBL" id="CYU68350.1"/>
    </source>
</evidence>
<feature type="region of interest" description="Disordered" evidence="1">
    <location>
        <begin position="495"/>
        <end position="525"/>
    </location>
</feature>
<dbReference type="Gene3D" id="1.20.5.320">
    <property type="entry name" value="6-Phosphogluconate Dehydrogenase, domain 3"/>
    <property type="match status" value="1"/>
</dbReference>
<reference evidence="3 4" key="1">
    <citation type="submission" date="2016-02" db="EMBL/GenBank/DDBJ databases">
        <authorList>
            <consortium name="Pathogen Informatics"/>
        </authorList>
    </citation>
    <scope>NUCLEOTIDE SEQUENCE [LARGE SCALE GENOMIC DNA]</scope>
    <source>
        <strain evidence="3 4">LSS59</strain>
    </source>
</reference>
<protein>
    <submittedName>
        <fullName evidence="3">Putative antireceptor</fullName>
    </submittedName>
</protein>
<feature type="domain" description="Tail spike" evidence="2">
    <location>
        <begin position="136"/>
        <end position="377"/>
    </location>
</feature>
<keyword evidence="3" id="KW-0675">Receptor</keyword>
<accession>A0A0Z8EUI4</accession>
<dbReference type="NCBIfam" id="TIGR01665">
    <property type="entry name" value="put_anti_recept"/>
    <property type="match status" value="1"/>
</dbReference>
<sequence>MLLTIHDMNLRQVASIDNDKQDALNYTNDKWHRYLETGSSTFEFTVFKRSLKKDTGSKHAYHYLNNKAFVSFEYEGEVQLFKVRKIVENEKTITCSCVNLNLELINEYANPFKSEQPKTFKEYCEAMDLLNFTLLTIGVNEISDKRIKAEWTGQDTKLARLLSLANKFGAELEFKTYLNDDSSIKSFVVNIYHENDDTHHGVGRIHAKPLRYGKDFKSLIRTVDNTNIYNAVRPTGKAENGDIVTIGGMEAWSVNNEYGEREFYQQGELLYAPLSMQMFPSAFTSGTTADQWIRKDITVDSADKKVIRATAYRELKKHAYPDVSYEVEGFIDRGIGDTVFVYDDGFVPTLLLRMRVVEQEISSTNPSSNRTRFANFKTLDNLLPDDLQKRIDELFEASQPYLIKLATDNGVIFKNGIGQSIVTPTLYKGGKPLTANVTWRWSLDGAVKTGMTHTVRGADVTDTSTLTVAAYIGNDEVAVDELTFVNVLDGRDGATGAKGDRGATGPQGLQGPKGDQGIAGPKGADGRTQYTHIAYADNATGGGFSQTDQTKAYIGMYQDFTATNSTNPTSYRWTKWKGSDGAQGIPGPKGADGRTPYIHWAYSDSADGTGLTTSDNGQRYIGHYSDYTQADSTDKTKYRWADRWAKIEVGGRNILRNATFSNPKERSETFTVGGTTYKNIEIPNWGSMYNSGITNPTTSYHAFYRESFNGTGPVIEFNESNGQRNWKALNQALQASDLRVGKYTFSADIFATGIGTKIQFGIYYYNKAGQRDFHSGKTTINISTTNKWHRVSGNLKLNDDIDFTKEIMFFIYAFEFTTNSILYLAKPQLEEGMVATTFGEAQADVEKRIDAKADQALTQEQLNLLNERAQILDAELKAKASMDALSDLEKAYQSFVKSNADSRAKAEADLAEAGRRIELLVTQFGGFKELKTFIDTYMSSSNEGLIIGKNDASSTIKVSSDRISMFSAGKEVMYISQGVIHIDNGIFTASVQIGRFRTEQYHLNADMNVIRYVG</sequence>
<name>A0A0Z8EUI4_STRSU</name>
<organism evidence="3 4">
    <name type="scientific">Streptococcus suis</name>
    <dbReference type="NCBI Taxonomy" id="1307"/>
    <lineage>
        <taxon>Bacteria</taxon>
        <taxon>Bacillati</taxon>
        <taxon>Bacillota</taxon>
        <taxon>Bacilli</taxon>
        <taxon>Lactobacillales</taxon>
        <taxon>Streptococcaceae</taxon>
        <taxon>Streptococcus</taxon>
    </lineage>
</organism>
<proteinExistence type="predicted"/>
<dbReference type="Pfam" id="PF06605">
    <property type="entry name" value="Prophage_tail"/>
    <property type="match status" value="1"/>
</dbReference>
<dbReference type="InterPro" id="IPR010572">
    <property type="entry name" value="Tail_dom"/>
</dbReference>
<dbReference type="EMBL" id="FIHG01000001">
    <property type="protein sequence ID" value="CYU68350.1"/>
    <property type="molecule type" value="Genomic_DNA"/>
</dbReference>
<evidence type="ECO:0000256" key="1">
    <source>
        <dbReference type="SAM" id="MobiDB-lite"/>
    </source>
</evidence>
<dbReference type="InterPro" id="IPR007119">
    <property type="entry name" value="Phage_tail_spike_N"/>
</dbReference>
<dbReference type="Proteomes" id="UP000073200">
    <property type="component" value="Unassembled WGS sequence"/>
</dbReference>
<evidence type="ECO:0000259" key="2">
    <source>
        <dbReference type="Pfam" id="PF06605"/>
    </source>
</evidence>
<evidence type="ECO:0000313" key="4">
    <source>
        <dbReference type="Proteomes" id="UP000073200"/>
    </source>
</evidence>
<gene>
    <name evidence="3" type="ORF">ERS132421_00243</name>
</gene>
<dbReference type="RefSeq" id="WP_044667648.1">
    <property type="nucleotide sequence ID" value="NZ_CEHP01000003.1"/>
</dbReference>